<feature type="transmembrane region" description="Helical" evidence="8">
    <location>
        <begin position="397"/>
        <end position="416"/>
    </location>
</feature>
<name>A0A3E0GY83_9PSEU</name>
<evidence type="ECO:0000256" key="3">
    <source>
        <dbReference type="ARBA" id="ARBA00022679"/>
    </source>
</evidence>
<dbReference type="OrthoDB" id="9774600at2"/>
<feature type="transmembrane region" description="Helical" evidence="8">
    <location>
        <begin position="129"/>
        <end position="146"/>
    </location>
</feature>
<keyword evidence="4 8" id="KW-0812">Transmembrane</keyword>
<comment type="subcellular location">
    <subcellularLocation>
        <location evidence="1">Cell membrane</location>
        <topology evidence="1">Multi-pass membrane protein</topology>
    </subcellularLocation>
</comment>
<dbReference type="GO" id="GO:0005886">
    <property type="term" value="C:plasma membrane"/>
    <property type="evidence" value="ECO:0007669"/>
    <property type="project" value="UniProtKB-SubCell"/>
</dbReference>
<keyword evidence="2" id="KW-1003">Cell membrane</keyword>
<feature type="transmembrane region" description="Helical" evidence="8">
    <location>
        <begin position="313"/>
        <end position="329"/>
    </location>
</feature>
<feature type="transmembrane region" description="Helical" evidence="8">
    <location>
        <begin position="288"/>
        <end position="306"/>
    </location>
</feature>
<dbReference type="AlphaFoldDB" id="A0A3E0GY83"/>
<feature type="transmembrane region" description="Helical" evidence="8">
    <location>
        <begin position="335"/>
        <end position="351"/>
    </location>
</feature>
<dbReference type="Pfam" id="PF09594">
    <property type="entry name" value="GT87"/>
    <property type="match status" value="1"/>
</dbReference>
<comment type="caution">
    <text evidence="9">The sequence shown here is derived from an EMBL/GenBank/DDBJ whole genome shotgun (WGS) entry which is preliminary data.</text>
</comment>
<evidence type="ECO:0000256" key="8">
    <source>
        <dbReference type="SAM" id="Phobius"/>
    </source>
</evidence>
<reference evidence="9 10" key="1">
    <citation type="submission" date="2018-08" db="EMBL/GenBank/DDBJ databases">
        <title>Genomic Encyclopedia of Archaeal and Bacterial Type Strains, Phase II (KMG-II): from individual species to whole genera.</title>
        <authorList>
            <person name="Goeker M."/>
        </authorList>
    </citation>
    <scope>NUCLEOTIDE SEQUENCE [LARGE SCALE GENOMIC DNA]</scope>
    <source>
        <strain evidence="9 10">DSM 45791</strain>
    </source>
</reference>
<keyword evidence="3 9" id="KW-0808">Transferase</keyword>
<evidence type="ECO:0000256" key="1">
    <source>
        <dbReference type="ARBA" id="ARBA00004651"/>
    </source>
</evidence>
<gene>
    <name evidence="9" type="ORF">BCF44_12148</name>
</gene>
<evidence type="ECO:0000313" key="10">
    <source>
        <dbReference type="Proteomes" id="UP000256269"/>
    </source>
</evidence>
<keyword evidence="6 8" id="KW-0472">Membrane</keyword>
<dbReference type="Proteomes" id="UP000256269">
    <property type="component" value="Unassembled WGS sequence"/>
</dbReference>
<feature type="transmembrane region" description="Helical" evidence="8">
    <location>
        <begin position="198"/>
        <end position="219"/>
    </location>
</feature>
<evidence type="ECO:0000313" key="9">
    <source>
        <dbReference type="EMBL" id="REH32500.1"/>
    </source>
</evidence>
<evidence type="ECO:0000256" key="5">
    <source>
        <dbReference type="ARBA" id="ARBA00022989"/>
    </source>
</evidence>
<proteinExistence type="inferred from homology"/>
<feature type="transmembrane region" description="Helical" evidence="8">
    <location>
        <begin position="225"/>
        <end position="244"/>
    </location>
</feature>
<keyword evidence="9" id="KW-0328">Glycosyltransferase</keyword>
<feature type="transmembrane region" description="Helical" evidence="8">
    <location>
        <begin position="103"/>
        <end position="122"/>
    </location>
</feature>
<comment type="similarity">
    <text evidence="7">Belongs to the glycosyltransferase 87 family.</text>
</comment>
<dbReference type="EMBL" id="QUNO01000021">
    <property type="protein sequence ID" value="REH32500.1"/>
    <property type="molecule type" value="Genomic_DNA"/>
</dbReference>
<protein>
    <submittedName>
        <fullName evidence="9">Alpha-1,2-mannosyltransferase</fullName>
    </submittedName>
</protein>
<evidence type="ECO:0000256" key="2">
    <source>
        <dbReference type="ARBA" id="ARBA00022475"/>
    </source>
</evidence>
<dbReference type="GO" id="GO:0016758">
    <property type="term" value="F:hexosyltransferase activity"/>
    <property type="evidence" value="ECO:0007669"/>
    <property type="project" value="InterPro"/>
</dbReference>
<feature type="transmembrane region" description="Helical" evidence="8">
    <location>
        <begin position="358"/>
        <end position="377"/>
    </location>
</feature>
<evidence type="ECO:0000256" key="7">
    <source>
        <dbReference type="ARBA" id="ARBA00024033"/>
    </source>
</evidence>
<keyword evidence="5 8" id="KW-1133">Transmembrane helix</keyword>
<keyword evidence="10" id="KW-1185">Reference proteome</keyword>
<feature type="transmembrane region" description="Helical" evidence="8">
    <location>
        <begin position="44"/>
        <end position="62"/>
    </location>
</feature>
<sequence length="436" mass="47410">METALVARLASLVPPMSTEAFTAGRLRLTESLGAERRRRVARRFAFAAWATTLAWLTVHLVWLRGHDMLDLQVYRNGGLAWLRGIPLYVGFPGPLGGPNLPFTYPPVAAVLFGVLAAMPLWLTETLVTVASFVGLSTVTVVVAGKLEHRLRWTLGPAAAALALTVEPVRTTFGYGQVNLALMALVVVDCLAVRRFRGVLVGLAAAIKLTPAVFIVYFLVKRDRRSAITAVASFAGFALLGFLLAPKDSVEFWFTAMLNPGRITTLSIMTNESIRAELYRLPALGSMQTLVWVVLAAMVLALAWRAASRARDDVVALVAIAAAGLLVSPISWSHHWVWVVPAFMAFGWQLWRDRAWRRVPLLLGAAAVFWFGPPYGWLPSSGDQELGWSLWQHLPGAAYVWLGLGMLAVLAFGLDVVRSGSPAPARARPAAADPSDR</sequence>
<evidence type="ECO:0000256" key="4">
    <source>
        <dbReference type="ARBA" id="ARBA00022692"/>
    </source>
</evidence>
<evidence type="ECO:0000256" key="6">
    <source>
        <dbReference type="ARBA" id="ARBA00023136"/>
    </source>
</evidence>
<organism evidence="9 10">
    <name type="scientific">Kutzneria buriramensis</name>
    <dbReference type="NCBI Taxonomy" id="1045776"/>
    <lineage>
        <taxon>Bacteria</taxon>
        <taxon>Bacillati</taxon>
        <taxon>Actinomycetota</taxon>
        <taxon>Actinomycetes</taxon>
        <taxon>Pseudonocardiales</taxon>
        <taxon>Pseudonocardiaceae</taxon>
        <taxon>Kutzneria</taxon>
    </lineage>
</organism>
<dbReference type="InterPro" id="IPR018584">
    <property type="entry name" value="GT87"/>
</dbReference>
<accession>A0A3E0GY83</accession>